<dbReference type="OMA" id="AECAHES"/>
<dbReference type="EMBL" id="JAGTXO010000001">
    <property type="protein sequence ID" value="KAG8470779.1"/>
    <property type="molecule type" value="Genomic_DNA"/>
</dbReference>
<feature type="region of interest" description="Disordered" evidence="2">
    <location>
        <begin position="289"/>
        <end position="313"/>
    </location>
</feature>
<reference evidence="3" key="1">
    <citation type="submission" date="2021-05" db="EMBL/GenBank/DDBJ databases">
        <title>The genome of the haptophyte Pavlova lutheri (Diacronema luteri, Pavlovales) - a model for lipid biosynthesis in eukaryotic algae.</title>
        <authorList>
            <person name="Hulatt C.J."/>
            <person name="Posewitz M.C."/>
        </authorList>
    </citation>
    <scope>NUCLEOTIDE SEQUENCE</scope>
    <source>
        <strain evidence="3">NIVA-4/92</strain>
    </source>
</reference>
<evidence type="ECO:0000313" key="4">
    <source>
        <dbReference type="Proteomes" id="UP000751190"/>
    </source>
</evidence>
<evidence type="ECO:0000256" key="2">
    <source>
        <dbReference type="SAM" id="MobiDB-lite"/>
    </source>
</evidence>
<evidence type="ECO:0000256" key="1">
    <source>
        <dbReference type="SAM" id="Coils"/>
    </source>
</evidence>
<comment type="caution">
    <text evidence="3">The sequence shown here is derived from an EMBL/GenBank/DDBJ whole genome shotgun (WGS) entry which is preliminary data.</text>
</comment>
<feature type="compositionally biased region" description="Low complexity" evidence="2">
    <location>
        <begin position="300"/>
        <end position="313"/>
    </location>
</feature>
<protein>
    <submittedName>
        <fullName evidence="3">Uncharacterized protein</fullName>
    </submittedName>
</protein>
<keyword evidence="1" id="KW-0175">Coiled coil</keyword>
<dbReference type="Proteomes" id="UP000751190">
    <property type="component" value="Unassembled WGS sequence"/>
</dbReference>
<proteinExistence type="predicted"/>
<feature type="coiled-coil region" evidence="1">
    <location>
        <begin position="402"/>
        <end position="463"/>
    </location>
</feature>
<evidence type="ECO:0000313" key="3">
    <source>
        <dbReference type="EMBL" id="KAG8470779.1"/>
    </source>
</evidence>
<name>A0A8J5Y4J3_DIALT</name>
<organism evidence="3 4">
    <name type="scientific">Diacronema lutheri</name>
    <name type="common">Unicellular marine alga</name>
    <name type="synonym">Monochrysis lutheri</name>
    <dbReference type="NCBI Taxonomy" id="2081491"/>
    <lineage>
        <taxon>Eukaryota</taxon>
        <taxon>Haptista</taxon>
        <taxon>Haptophyta</taxon>
        <taxon>Pavlovophyceae</taxon>
        <taxon>Pavlovales</taxon>
        <taxon>Pavlovaceae</taxon>
        <taxon>Diacronema</taxon>
    </lineage>
</organism>
<accession>A0A8J5Y4J3</accession>
<keyword evidence="4" id="KW-1185">Reference proteome</keyword>
<feature type="compositionally biased region" description="Basic and acidic residues" evidence="2">
    <location>
        <begin position="722"/>
        <end position="731"/>
    </location>
</feature>
<sequence length="971" mass="97854">MPLDARAAAVRRPLSRANSAQFATLSRERERNSSSVAIEIVEFGAGACAARPARALAAWGDGEAQPAPRHLSAGPTGGPRTEACGMAASTSAGALVPHAQGSRSVRAASGESDGCGGCGSGGGGLSAAVRFARHLEQQPALPAGAGALARTLNGTVAHRSASAARSRGAQPHASCVGAAAVRAPARRPQSAATSSGVARWPGAGAALALDGAASTADVIAAVHSGGGGGSGSAVPTAAVRALERAFASEKGCGSDVPALQLEVTALRKQNGELEAENREWKAQFFKRVHARSSGHAQPTASAPSSAPASAPSSAPLAAELDMWRGRAAEAAKALAHGLVAERARGERAASAAYALAHAARDAALADAQRVAAVAADAQRVAAADAARADAALARAAAAEAAHATTRAELDALRVDLDRARAASAAVAGAAEGAAELERVRARLAAAEAARTAVEAARARVERELAVETAARATEAIETRAAVAERERAHEALTAGLRAQEAEGARRLADAHATVAILRAELAREAREAREADARRAATADAADARARDAADAVAAQAERTAKVARASLGAELAQLEVSAHAVVAVRAALAEAKRHAEASACARAHELHGMSERHAASARAELGAELEAAARRVTDAEARAVCAEARAAEAQACAHTLAARGDGVAQLLRDRIVVLLADVGAERARVSREREGAYALERAIQAERAVLCALSTHLRAHLRAQPDEAATRGDAPRPPSACARGAGGTASPGAGVALAIAAARAKRGARAHGRVEVAAWAAAGASAQLAAHAPVMSQHAINVGVLARCADLEDALRARDECLHRLSRSALSAKAALRAAHDGVHDAQEAAAVASLACARAHALFSGAAAGAGDPAVERGALSELAAECAHESDNAARRAHELVARLRECLEVLLSPALADPAGDALRASKQRPDGHDPAGARAPTIPAEATHAASRPHSAAAAARYIAGRVGVH</sequence>
<feature type="coiled-coil region" evidence="1">
    <location>
        <begin position="256"/>
        <end position="283"/>
    </location>
</feature>
<dbReference type="AlphaFoldDB" id="A0A8J5Y4J3"/>
<gene>
    <name evidence="3" type="ORF">KFE25_009200</name>
</gene>
<feature type="coiled-coil region" evidence="1">
    <location>
        <begin position="619"/>
        <end position="646"/>
    </location>
</feature>
<feature type="region of interest" description="Disordered" evidence="2">
    <location>
        <begin position="722"/>
        <end position="744"/>
    </location>
</feature>